<feature type="compositionally biased region" description="Basic and acidic residues" evidence="1">
    <location>
        <begin position="61"/>
        <end position="79"/>
    </location>
</feature>
<keyword evidence="4" id="KW-1185">Reference proteome</keyword>
<proteinExistence type="predicted"/>
<keyword evidence="2" id="KW-0732">Signal</keyword>
<dbReference type="Proteomes" id="UP001286313">
    <property type="component" value="Unassembled WGS sequence"/>
</dbReference>
<organism evidence="3 4">
    <name type="scientific">Petrolisthes cinctipes</name>
    <name type="common">Flat porcelain crab</name>
    <dbReference type="NCBI Taxonomy" id="88211"/>
    <lineage>
        <taxon>Eukaryota</taxon>
        <taxon>Metazoa</taxon>
        <taxon>Ecdysozoa</taxon>
        <taxon>Arthropoda</taxon>
        <taxon>Crustacea</taxon>
        <taxon>Multicrustacea</taxon>
        <taxon>Malacostraca</taxon>
        <taxon>Eumalacostraca</taxon>
        <taxon>Eucarida</taxon>
        <taxon>Decapoda</taxon>
        <taxon>Pleocyemata</taxon>
        <taxon>Anomura</taxon>
        <taxon>Galatheoidea</taxon>
        <taxon>Porcellanidae</taxon>
        <taxon>Petrolisthes</taxon>
    </lineage>
</organism>
<evidence type="ECO:0000313" key="3">
    <source>
        <dbReference type="EMBL" id="KAK3849707.1"/>
    </source>
</evidence>
<dbReference type="EMBL" id="JAWQEG010008755">
    <property type="protein sequence ID" value="KAK3849707.1"/>
    <property type="molecule type" value="Genomic_DNA"/>
</dbReference>
<evidence type="ECO:0000313" key="4">
    <source>
        <dbReference type="Proteomes" id="UP001286313"/>
    </source>
</evidence>
<feature type="region of interest" description="Disordered" evidence="1">
    <location>
        <begin position="61"/>
        <end position="86"/>
    </location>
</feature>
<gene>
    <name evidence="3" type="ORF">Pcinc_043553</name>
</gene>
<feature type="signal peptide" evidence="2">
    <location>
        <begin position="1"/>
        <end position="24"/>
    </location>
</feature>
<dbReference type="AlphaFoldDB" id="A0AAE1BGG3"/>
<feature type="chain" id="PRO_5042194217" evidence="2">
    <location>
        <begin position="25"/>
        <end position="86"/>
    </location>
</feature>
<comment type="caution">
    <text evidence="3">The sequence shown here is derived from an EMBL/GenBank/DDBJ whole genome shotgun (WGS) entry which is preliminary data.</text>
</comment>
<evidence type="ECO:0000256" key="2">
    <source>
        <dbReference type="SAM" id="SignalP"/>
    </source>
</evidence>
<sequence length="86" mass="9814">MSDKHRSNQIFLLLRHLVFLANKAVPVRQAGWRSDSKDGVVSERKEECAIGSKEGDIRKEEERFSRREECQVGREKEGSVARGSGR</sequence>
<accession>A0AAE1BGG3</accession>
<reference evidence="3" key="1">
    <citation type="submission" date="2023-10" db="EMBL/GenBank/DDBJ databases">
        <title>Genome assemblies of two species of porcelain crab, Petrolisthes cinctipes and Petrolisthes manimaculis (Anomura: Porcellanidae).</title>
        <authorList>
            <person name="Angst P."/>
        </authorList>
    </citation>
    <scope>NUCLEOTIDE SEQUENCE</scope>
    <source>
        <strain evidence="3">PB745_01</strain>
        <tissue evidence="3">Gill</tissue>
    </source>
</reference>
<evidence type="ECO:0000256" key="1">
    <source>
        <dbReference type="SAM" id="MobiDB-lite"/>
    </source>
</evidence>
<name>A0AAE1BGG3_PETCI</name>
<protein>
    <submittedName>
        <fullName evidence="3">Uncharacterized protein</fullName>
    </submittedName>
</protein>